<protein>
    <recommendedName>
        <fullName evidence="3">HTH domain-containing protein</fullName>
    </recommendedName>
</protein>
<comment type="caution">
    <text evidence="1">The sequence shown here is derived from an EMBL/GenBank/DDBJ whole genome shotgun (WGS) entry which is preliminary data.</text>
</comment>
<accession>A0A4Q0PMP8</accession>
<name>A0A4Q0PMP8_9FLAO</name>
<proteinExistence type="predicted"/>
<reference evidence="1 2" key="1">
    <citation type="submission" date="2018-07" db="EMBL/GenBank/DDBJ databases">
        <title>Leeuwenhoekiella genomics.</title>
        <authorList>
            <person name="Tahon G."/>
            <person name="Willems A."/>
        </authorList>
    </citation>
    <scope>NUCLEOTIDE SEQUENCE [LARGE SCALE GENOMIC DNA]</scope>
    <source>
        <strain evidence="1 2">LMG 1345</strain>
    </source>
</reference>
<organism evidence="1 2">
    <name type="scientific">Leeuwenhoekiella marinoflava</name>
    <dbReference type="NCBI Taxonomy" id="988"/>
    <lineage>
        <taxon>Bacteria</taxon>
        <taxon>Pseudomonadati</taxon>
        <taxon>Bacteroidota</taxon>
        <taxon>Flavobacteriia</taxon>
        <taxon>Flavobacteriales</taxon>
        <taxon>Flavobacteriaceae</taxon>
        <taxon>Leeuwenhoekiella</taxon>
    </lineage>
</organism>
<evidence type="ECO:0000313" key="1">
    <source>
        <dbReference type="EMBL" id="RXG31789.1"/>
    </source>
</evidence>
<dbReference type="Proteomes" id="UP000290608">
    <property type="component" value="Unassembled WGS sequence"/>
</dbReference>
<evidence type="ECO:0000313" key="2">
    <source>
        <dbReference type="Proteomes" id="UP000290608"/>
    </source>
</evidence>
<dbReference type="RefSeq" id="WP_073098676.1">
    <property type="nucleotide sequence ID" value="NZ_QOVL01000006.1"/>
</dbReference>
<gene>
    <name evidence="1" type="ORF">DSL99_1613</name>
</gene>
<dbReference type="STRING" id="1122159.SAMN02745246_01569"/>
<dbReference type="AlphaFoldDB" id="A0A4Q0PMP8"/>
<evidence type="ECO:0008006" key="3">
    <source>
        <dbReference type="Google" id="ProtNLM"/>
    </source>
</evidence>
<sequence>MNRDKNFVKKRIKRIGLFFEIKKAQGLTSKVAIIEIAQALSISRSLVNKDLAKYNKSLRNEE</sequence>
<dbReference type="EMBL" id="QOVL01000006">
    <property type="protein sequence ID" value="RXG31789.1"/>
    <property type="molecule type" value="Genomic_DNA"/>
</dbReference>